<keyword evidence="3 4" id="KW-0732">Signal</keyword>
<sequence length="716" mass="80368">MKKLLVGVLMATLALGAVARNGAWVDEIVMTEVVQLGEGVAKLAAGDLDVYAFSITDRNLFNQVRANPGLKYYSSFGSYNDLTFNNGGAGGAFFSDGRLNPFGVAAIREAMNWLIDRDYIANEIMGGLAIPKYTLINSAFPDAERHRDLIEAVEDYYAYDFAKAEAVVTAEMEKLGAVKVDGKWTYNGKPVEIIGLIRSEDERTGIGNYFCDQLEKLGFTTVRRIARSADLAPLWQRTNPEEGKFSFYTGGWVGGIVDRDVGDNFDQFYSNRVMPYAQWVQAPWPEDLLTYSDRLARKDYTTMDERAALLEQMVWAALKFSNMIWVVDRTGFNPVVADLFLAADVAGGIYYSTEVGPTIQYQKDGVPVEGGTVRLAMPTLLQQPWNPLNGSNFVYDMFPIRITSDTGVATDTRDGLFWPKRIEKAEITVLKGLPVAATLPWVTLNFVDKIEVPGDAWVDWDAANQRFITVAEKYPNGLPEEMAPKRYSRVYYPADMFQTVKLHDGSPISVADFVMFMILTFDQGKPESAIYDEVMVPELEQTLRSLCGVKIVSTDPLIIDYYSTIWYLDAEWAVADWWPYYSQGPGFWHVLAVSILAEANKELAMSEAKADLLGVEWTNLIAGPSLSILAKYLDEAIATTYIPYAPTLGQYITAAEAQARYANLKKWYEEKGHFWVADGPFYLEKAYTTEKIIVLKRFEDHPDPAGRFDFLLQPKQ</sequence>
<dbReference type="EMBL" id="LS483254">
    <property type="protein sequence ID" value="SQD92096.1"/>
    <property type="molecule type" value="Genomic_DNA"/>
</dbReference>
<dbReference type="InterPro" id="IPR039424">
    <property type="entry name" value="SBP_5"/>
</dbReference>
<dbReference type="Proteomes" id="UP000249818">
    <property type="component" value="Chromosome BARAN1"/>
</dbReference>
<dbReference type="RefSeq" id="WP_122030368.1">
    <property type="nucleotide sequence ID" value="NZ_LS483254.1"/>
</dbReference>
<accession>A0A2X3KWY7</accession>
<dbReference type="InterPro" id="IPR000914">
    <property type="entry name" value="SBP_5_dom"/>
</dbReference>
<proteinExistence type="inferred from homology"/>
<dbReference type="OrthoDB" id="48849at2"/>
<dbReference type="KEGG" id="bana:BARAN1_0071"/>
<organism evidence="6 7">
    <name type="scientific">Candidatus Bipolaricaulis anaerobius</name>
    <dbReference type="NCBI Taxonomy" id="2026885"/>
    <lineage>
        <taxon>Bacteria</taxon>
        <taxon>Candidatus Bipolaricaulota</taxon>
        <taxon>Candidatus Bipolaricaulia</taxon>
        <taxon>Candidatus Bipolaricaulales</taxon>
        <taxon>Candidatus Bipolaricaulaceae</taxon>
        <taxon>Candidatus Bipolaricaulis</taxon>
    </lineage>
</organism>
<keyword evidence="7" id="KW-1185">Reference proteome</keyword>
<dbReference type="PANTHER" id="PTHR30290">
    <property type="entry name" value="PERIPLASMIC BINDING COMPONENT OF ABC TRANSPORTER"/>
    <property type="match status" value="1"/>
</dbReference>
<comment type="similarity">
    <text evidence="1">Belongs to the bacterial solute-binding protein 5 family.</text>
</comment>
<evidence type="ECO:0000256" key="1">
    <source>
        <dbReference type="ARBA" id="ARBA00005695"/>
    </source>
</evidence>
<evidence type="ECO:0000313" key="7">
    <source>
        <dbReference type="Proteomes" id="UP000249818"/>
    </source>
</evidence>
<evidence type="ECO:0000256" key="4">
    <source>
        <dbReference type="SAM" id="SignalP"/>
    </source>
</evidence>
<evidence type="ECO:0000256" key="3">
    <source>
        <dbReference type="ARBA" id="ARBA00022729"/>
    </source>
</evidence>
<feature type="signal peptide" evidence="4">
    <location>
        <begin position="1"/>
        <end position="19"/>
    </location>
</feature>
<dbReference type="Pfam" id="PF00496">
    <property type="entry name" value="SBP_bac_5"/>
    <property type="match status" value="1"/>
</dbReference>
<dbReference type="SUPFAM" id="SSF53850">
    <property type="entry name" value="Periplasmic binding protein-like II"/>
    <property type="match status" value="1"/>
</dbReference>
<dbReference type="PANTHER" id="PTHR30290:SF9">
    <property type="entry name" value="OLIGOPEPTIDE-BINDING PROTEIN APPA"/>
    <property type="match status" value="1"/>
</dbReference>
<keyword evidence="2" id="KW-0813">Transport</keyword>
<name>A0A2X3KWY7_9BACT</name>
<feature type="domain" description="Solute-binding protein family 5" evidence="5">
    <location>
        <begin position="24"/>
        <end position="260"/>
    </location>
</feature>
<feature type="chain" id="PRO_5015948419" evidence="4">
    <location>
        <begin position="20"/>
        <end position="716"/>
    </location>
</feature>
<evidence type="ECO:0000313" key="6">
    <source>
        <dbReference type="EMBL" id="SQD92096.1"/>
    </source>
</evidence>
<evidence type="ECO:0000259" key="5">
    <source>
        <dbReference type="Pfam" id="PF00496"/>
    </source>
</evidence>
<protein>
    <submittedName>
        <fullName evidence="6">Peptide/nickel transport system substrate-binding protein</fullName>
    </submittedName>
</protein>
<gene>
    <name evidence="6" type="ORF">BARAN1_0071</name>
</gene>
<dbReference type="GO" id="GO:1904680">
    <property type="term" value="F:peptide transmembrane transporter activity"/>
    <property type="evidence" value="ECO:0007669"/>
    <property type="project" value="TreeGrafter"/>
</dbReference>
<reference evidence="7" key="1">
    <citation type="submission" date="2018-05" db="EMBL/GenBank/DDBJ databases">
        <authorList>
            <person name="Hao L."/>
        </authorList>
    </citation>
    <scope>NUCLEOTIDE SEQUENCE [LARGE SCALE GENOMIC DNA]</scope>
</reference>
<dbReference type="GO" id="GO:0015833">
    <property type="term" value="P:peptide transport"/>
    <property type="evidence" value="ECO:0007669"/>
    <property type="project" value="TreeGrafter"/>
</dbReference>
<dbReference type="Gene3D" id="3.10.105.10">
    <property type="entry name" value="Dipeptide-binding Protein, Domain 3"/>
    <property type="match status" value="1"/>
</dbReference>
<evidence type="ECO:0000256" key="2">
    <source>
        <dbReference type="ARBA" id="ARBA00022448"/>
    </source>
</evidence>
<dbReference type="AlphaFoldDB" id="A0A2X3KWY7"/>